<name>A0A6A5BZT1_NAEFO</name>
<feature type="region of interest" description="Disordered" evidence="1">
    <location>
        <begin position="36"/>
        <end position="101"/>
    </location>
</feature>
<dbReference type="RefSeq" id="XP_044568386.1">
    <property type="nucleotide sequence ID" value="XM_044711348.1"/>
</dbReference>
<evidence type="ECO:0000313" key="3">
    <source>
        <dbReference type="Proteomes" id="UP000444721"/>
    </source>
</evidence>
<dbReference type="VEuPathDB" id="AmoebaDB:FDP41_007588"/>
<feature type="compositionally biased region" description="Polar residues" evidence="1">
    <location>
        <begin position="75"/>
        <end position="101"/>
    </location>
</feature>
<keyword evidence="3" id="KW-1185">Reference proteome</keyword>
<protein>
    <submittedName>
        <fullName evidence="2">Uncharacterized protein</fullName>
    </submittedName>
</protein>
<dbReference type="GeneID" id="68114806"/>
<dbReference type="Proteomes" id="UP000444721">
    <property type="component" value="Unassembled WGS sequence"/>
</dbReference>
<accession>A0A6A5BZT1</accession>
<dbReference type="EMBL" id="VFQX01000004">
    <property type="protein sequence ID" value="KAF0983673.1"/>
    <property type="molecule type" value="Genomic_DNA"/>
</dbReference>
<evidence type="ECO:0000313" key="2">
    <source>
        <dbReference type="EMBL" id="KAF0983673.1"/>
    </source>
</evidence>
<dbReference type="VEuPathDB" id="AmoebaDB:NF0015530"/>
<feature type="compositionally biased region" description="Low complexity" evidence="1">
    <location>
        <begin position="53"/>
        <end position="74"/>
    </location>
</feature>
<evidence type="ECO:0000256" key="1">
    <source>
        <dbReference type="SAM" id="MobiDB-lite"/>
    </source>
</evidence>
<dbReference type="OrthoDB" id="10659571at2759"/>
<gene>
    <name evidence="2" type="ORF">FDP41_007588</name>
</gene>
<dbReference type="AlphaFoldDB" id="A0A6A5BZT1"/>
<reference evidence="2 3" key="1">
    <citation type="journal article" date="2019" name="Sci. Rep.">
        <title>Nanopore sequencing improves the draft genome of the human pathogenic amoeba Naegleria fowleri.</title>
        <authorList>
            <person name="Liechti N."/>
            <person name="Schurch N."/>
            <person name="Bruggmann R."/>
            <person name="Wittwer M."/>
        </authorList>
    </citation>
    <scope>NUCLEOTIDE SEQUENCE [LARGE SCALE GENOMIC DNA]</scope>
    <source>
        <strain evidence="2 3">ATCC 30894</strain>
    </source>
</reference>
<sequence>MNHHSVQLQVNASKNKFIPLSIMSPNRLLESSANQMLHGSHRHRTNSETSQVSNGSNQSLMSSSESSSASSEPSQQLIVSNSSSFKDVNTTNTTMNGDSSIETNGINDTLIRMNCCQGNNYNHLNSSTHLTSLQPNNNHVTKSQYPNHANGLNDLNALRELLQMLRFREQHPNSPLSQFIDPQQVMQKIKCMLPSLLIHQQQYESLSEISRSSNNSMTTMNSQQSQSQFNLHGNHHCHMASDVSMSVNSGHNSPSPPPSQGCFPLKLELTERDLLEFYHLTTSSSM</sequence>
<proteinExistence type="predicted"/>
<dbReference type="VEuPathDB" id="AmoebaDB:NfTy_007390"/>
<organism evidence="2 3">
    <name type="scientific">Naegleria fowleri</name>
    <name type="common">Brain eating amoeba</name>
    <dbReference type="NCBI Taxonomy" id="5763"/>
    <lineage>
        <taxon>Eukaryota</taxon>
        <taxon>Discoba</taxon>
        <taxon>Heterolobosea</taxon>
        <taxon>Tetramitia</taxon>
        <taxon>Eutetramitia</taxon>
        <taxon>Vahlkampfiidae</taxon>
        <taxon>Naegleria</taxon>
    </lineage>
</organism>
<comment type="caution">
    <text evidence="2">The sequence shown here is derived from an EMBL/GenBank/DDBJ whole genome shotgun (WGS) entry which is preliminary data.</text>
</comment>
<feature type="region of interest" description="Disordered" evidence="1">
    <location>
        <begin position="244"/>
        <end position="263"/>
    </location>
</feature>